<evidence type="ECO:0000259" key="24">
    <source>
        <dbReference type="SMART" id="SM00305"/>
    </source>
</evidence>
<evidence type="ECO:0000256" key="17">
    <source>
        <dbReference type="ARBA" id="ARBA00023301"/>
    </source>
</evidence>
<keyword evidence="11 22" id="KW-0378">Hydrolase</keyword>
<feature type="binding site" evidence="21">
    <location>
        <position position="83"/>
    </location>
    <ligand>
        <name>Ca(2+)</name>
        <dbReference type="ChEBI" id="CHEBI:29108"/>
        <label>1</label>
    </ligand>
</feature>
<comment type="catalytic activity">
    <reaction evidence="19">
        <text>glycyl-L-cysteinyl-[protein] + cholesterol + H(+) = [protein]-C-terminal glycyl cholesterol ester + N-terminal L-cysteinyl-[protein]</text>
        <dbReference type="Rhea" id="RHEA:59504"/>
        <dbReference type="Rhea" id="RHEA-COMP:12707"/>
        <dbReference type="Rhea" id="RHEA-COMP:15369"/>
        <dbReference type="Rhea" id="RHEA-COMP:15374"/>
        <dbReference type="ChEBI" id="CHEBI:15378"/>
        <dbReference type="ChEBI" id="CHEBI:16113"/>
        <dbReference type="ChEBI" id="CHEBI:65250"/>
        <dbReference type="ChEBI" id="CHEBI:143135"/>
        <dbReference type="ChEBI" id="CHEBI:143140"/>
    </reaction>
    <physiologicalReaction direction="left-to-right" evidence="19">
        <dbReference type="Rhea" id="RHEA:59505"/>
    </physiologicalReaction>
</comment>
<feature type="site" description="Cleavage; by autolysis" evidence="20">
    <location>
        <begin position="191"/>
        <end position="192"/>
    </location>
</feature>
<evidence type="ECO:0000256" key="20">
    <source>
        <dbReference type="PIRSR" id="PIRSR009400-1"/>
    </source>
</evidence>
<evidence type="ECO:0000256" key="9">
    <source>
        <dbReference type="ARBA" id="ARBA00022723"/>
    </source>
</evidence>
<feature type="domain" description="Hint" evidence="24">
    <location>
        <begin position="292"/>
        <end position="336"/>
    </location>
</feature>
<dbReference type="SMART" id="SM00306">
    <property type="entry name" value="HintN"/>
    <property type="match status" value="1"/>
</dbReference>
<dbReference type="GO" id="GO:0005634">
    <property type="term" value="C:nucleus"/>
    <property type="evidence" value="ECO:0007669"/>
    <property type="project" value="UniProtKB-SubCell"/>
</dbReference>
<sequence>MWLAWLLAVSVCLMGAAGCGPGRGAGRRRNAPLSPLVFKQHVPNVSEGTLAASGLVEGRITRVDRRFLDLVPNYNPDIIFKDEEGTGADRLMTQRCMEKLNTLAISVMNQWPGVKLRVTEGWDEEGYHAVDSLHYEGRAVDITTSDRDRSKYGMLARLAVEAGFDWVYYESRAHIHCSVKSESSQAAKNGGCFTGNSTVEVAGRGKKKLSELKVGDKVASYDNGKIVYSEVIMFLDRNPESKRQFLNINTPSTNLRVTPQHLLIRVKDNNTLENVFAARIKLGDILLVSSEKGELHQETVIKSELVLDTGVYAPLTKTGTVIVDRVVASCYAVIESQTIAHFAFAPVRLYVNAKEAISRFYSLVTFRHSTVHAKETAVKGIPWYPFVLYKFSSYFAPKFLMYDTSDVNKV</sequence>
<dbReference type="FunFam" id="2.170.16.10:FF:000001">
    <property type="entry name" value="Indian hedgehog"/>
    <property type="match status" value="1"/>
</dbReference>
<evidence type="ECO:0000256" key="22">
    <source>
        <dbReference type="RuleBase" id="RU280812"/>
    </source>
</evidence>
<dbReference type="FunFam" id="3.30.1380.10:FF:000001">
    <property type="entry name" value="Indian hedgehog"/>
    <property type="match status" value="1"/>
</dbReference>
<dbReference type="InterPro" id="IPR009045">
    <property type="entry name" value="Zn_M74/Hedgehog-like"/>
</dbReference>
<evidence type="ECO:0000256" key="1">
    <source>
        <dbReference type="ARBA" id="ARBA00004123"/>
    </source>
</evidence>
<dbReference type="PANTHER" id="PTHR11889:SF31">
    <property type="entry name" value="PROTEIN HEDGEHOG"/>
    <property type="match status" value="1"/>
</dbReference>
<dbReference type="Gene3D" id="2.170.16.10">
    <property type="entry name" value="Hedgehog/Intein (Hint) domain"/>
    <property type="match status" value="1"/>
</dbReference>
<evidence type="ECO:0000256" key="10">
    <source>
        <dbReference type="ARBA" id="ARBA00022729"/>
    </source>
</evidence>
<evidence type="ECO:0000256" key="21">
    <source>
        <dbReference type="PIRSR" id="PIRSR009400-2"/>
    </source>
</evidence>
<evidence type="ECO:0000256" key="3">
    <source>
        <dbReference type="ARBA" id="ARBA00010649"/>
    </source>
</evidence>
<keyword evidence="8" id="KW-0709">Segmentation polarity protein</keyword>
<feature type="binding site" evidence="21">
    <location>
        <position position="84"/>
    </location>
    <ligand>
        <name>Ca(2+)</name>
        <dbReference type="ChEBI" id="CHEBI:29108"/>
        <label>2</label>
    </ligand>
</feature>
<dbReference type="PANTHER" id="PTHR11889">
    <property type="entry name" value="HEDGEHOG"/>
    <property type="match status" value="1"/>
</dbReference>
<dbReference type="PRINTS" id="PR00632">
    <property type="entry name" value="SONICHHOG"/>
</dbReference>
<dbReference type="InterPro" id="IPR006141">
    <property type="entry name" value="Intein_N"/>
</dbReference>
<evidence type="ECO:0000313" key="27">
    <source>
        <dbReference type="Proteomes" id="UP001152798"/>
    </source>
</evidence>
<dbReference type="GO" id="GO:0007367">
    <property type="term" value="P:segment polarity determination"/>
    <property type="evidence" value="ECO:0007669"/>
    <property type="project" value="UniProtKB-KW"/>
</dbReference>
<dbReference type="GO" id="GO:0001708">
    <property type="term" value="P:cell fate specification"/>
    <property type="evidence" value="ECO:0007669"/>
    <property type="project" value="TreeGrafter"/>
</dbReference>
<dbReference type="PIRSF" id="PIRSF009400">
    <property type="entry name" value="Peptidase_C46"/>
    <property type="match status" value="1"/>
</dbReference>
<keyword evidence="22" id="KW-0333">Golgi apparatus</keyword>
<dbReference type="GO" id="GO:0009653">
    <property type="term" value="P:anatomical structure morphogenesis"/>
    <property type="evidence" value="ECO:0007669"/>
    <property type="project" value="UniProtKB-KW"/>
</dbReference>
<feature type="binding site" evidence="21">
    <location>
        <position position="123"/>
    </location>
    <ligand>
        <name>Ca(2+)</name>
        <dbReference type="ChEBI" id="CHEBI:29108"/>
        <label>2</label>
    </ligand>
</feature>
<feature type="signal peptide" evidence="23">
    <location>
        <begin position="1"/>
        <end position="18"/>
    </location>
</feature>
<evidence type="ECO:0000256" key="6">
    <source>
        <dbReference type="ARBA" id="ARBA00022670"/>
    </source>
</evidence>
<dbReference type="GO" id="GO:0008233">
    <property type="term" value="F:peptidase activity"/>
    <property type="evidence" value="ECO:0007669"/>
    <property type="project" value="UniProtKB-UniRule"/>
</dbReference>
<comment type="function">
    <molecule>Protein hedgehog N-product</molecule>
    <text evidence="22">The dually lipidated hedgehog protein N-product is a morphogen which is essential for a variety of patterning events during development.</text>
</comment>
<keyword evidence="7" id="KW-0808">Transferase</keyword>
<evidence type="ECO:0000256" key="2">
    <source>
        <dbReference type="ARBA" id="ARBA00004496"/>
    </source>
</evidence>
<dbReference type="Proteomes" id="UP001152798">
    <property type="component" value="Chromosome 4"/>
</dbReference>
<dbReference type="InterPro" id="IPR003586">
    <property type="entry name" value="Hint_dom_C"/>
</dbReference>
<evidence type="ECO:0000256" key="15">
    <source>
        <dbReference type="ARBA" id="ARBA00023139"/>
    </source>
</evidence>
<dbReference type="InterPro" id="IPR000320">
    <property type="entry name" value="Hedgehog_signalling_dom"/>
</dbReference>
<dbReference type="AlphaFoldDB" id="A0A9P0HDI6"/>
<feature type="chain" id="PRO_5040484450" description="Hedgehog protein" evidence="23">
    <location>
        <begin position="19"/>
        <end position="410"/>
    </location>
</feature>
<evidence type="ECO:0000256" key="5">
    <source>
        <dbReference type="ARBA" id="ARBA00022475"/>
    </source>
</evidence>
<evidence type="ECO:0000256" key="19">
    <source>
        <dbReference type="ARBA" id="ARBA00048589"/>
    </source>
</evidence>
<dbReference type="InterPro" id="IPR003587">
    <property type="entry name" value="Hint_dom_N"/>
</dbReference>
<evidence type="ECO:0000256" key="13">
    <source>
        <dbReference type="ARBA" id="ARBA00022837"/>
    </source>
</evidence>
<dbReference type="CDD" id="cd00081">
    <property type="entry name" value="Hint"/>
    <property type="match status" value="1"/>
</dbReference>
<keyword evidence="14 22" id="KW-0472">Membrane</keyword>
<dbReference type="Gene3D" id="3.30.1380.10">
    <property type="match status" value="1"/>
</dbReference>
<feature type="domain" description="Hint" evidence="25">
    <location>
        <begin position="190"/>
        <end position="290"/>
    </location>
</feature>
<dbReference type="GO" id="GO:0016540">
    <property type="term" value="P:protein autoprocessing"/>
    <property type="evidence" value="ECO:0007669"/>
    <property type="project" value="InterPro"/>
</dbReference>
<feature type="site" description="Essential for auto-cleavage" evidence="20">
    <location>
        <position position="261"/>
    </location>
</feature>
<dbReference type="SUPFAM" id="SSF51294">
    <property type="entry name" value="Hedgehog/intein (Hint) domain"/>
    <property type="match status" value="1"/>
</dbReference>
<keyword evidence="17" id="KW-0504">Morphogen</keyword>
<keyword evidence="9 21" id="KW-0479">Metal-binding</keyword>
<dbReference type="GO" id="GO:0016740">
    <property type="term" value="F:transferase activity"/>
    <property type="evidence" value="ECO:0007669"/>
    <property type="project" value="UniProtKB-KW"/>
</dbReference>
<gene>
    <name evidence="26" type="ORF">NEZAVI_LOCUS9293</name>
</gene>
<feature type="binding site" evidence="21">
    <location>
        <position position="141"/>
    </location>
    <ligand>
        <name>Zn(2+)</name>
        <dbReference type="ChEBI" id="CHEBI:29105"/>
    </ligand>
</feature>
<dbReference type="GO" id="GO:0048731">
    <property type="term" value="P:system development"/>
    <property type="evidence" value="ECO:0007669"/>
    <property type="project" value="UniProtKB-ARBA"/>
</dbReference>
<dbReference type="GO" id="GO:0007267">
    <property type="term" value="P:cell-cell signaling"/>
    <property type="evidence" value="ECO:0007669"/>
    <property type="project" value="InterPro"/>
</dbReference>
<feature type="binding site" evidence="21">
    <location>
        <position position="176"/>
    </location>
    <ligand>
        <name>Zn(2+)</name>
        <dbReference type="ChEBI" id="CHEBI:29105"/>
    </ligand>
</feature>
<dbReference type="PROSITE" id="PS50817">
    <property type="entry name" value="INTEIN_N_TER"/>
    <property type="match status" value="1"/>
</dbReference>
<dbReference type="GO" id="GO:0005615">
    <property type="term" value="C:extracellular space"/>
    <property type="evidence" value="ECO:0007669"/>
    <property type="project" value="TreeGrafter"/>
</dbReference>
<feature type="binding site" evidence="21">
    <location>
        <position position="84"/>
    </location>
    <ligand>
        <name>Ca(2+)</name>
        <dbReference type="ChEBI" id="CHEBI:29108"/>
        <label>1</label>
    </ligand>
</feature>
<keyword evidence="12 22" id="KW-0068">Autocatalytic cleavage</keyword>
<feature type="binding site" evidence="21">
    <location>
        <position position="134"/>
    </location>
    <ligand>
        <name>Zn(2+)</name>
        <dbReference type="ChEBI" id="CHEBI:29105"/>
    </ligand>
</feature>
<keyword evidence="15" id="KW-0564">Palmitate</keyword>
<feature type="binding site" evidence="21">
    <location>
        <position position="89"/>
    </location>
    <ligand>
        <name>Ca(2+)</name>
        <dbReference type="ChEBI" id="CHEBI:29108"/>
        <label>1</label>
    </ligand>
</feature>
<name>A0A9P0HDI6_NEZVI</name>
<accession>A0A9P0HDI6</accession>
<dbReference type="SUPFAM" id="SSF55166">
    <property type="entry name" value="Hedgehog/DD-peptidase"/>
    <property type="match status" value="1"/>
</dbReference>
<dbReference type="Pfam" id="PF01079">
    <property type="entry name" value="Hint"/>
    <property type="match status" value="1"/>
</dbReference>
<dbReference type="GO" id="GO:0005509">
    <property type="term" value="F:calcium ion binding"/>
    <property type="evidence" value="ECO:0007669"/>
    <property type="project" value="TreeGrafter"/>
</dbReference>
<dbReference type="InterPro" id="IPR001657">
    <property type="entry name" value="Hedgehog"/>
</dbReference>
<comment type="subcellular location">
    <subcellularLocation>
        <location evidence="2">Cytoplasm</location>
    </subcellularLocation>
    <subcellularLocation>
        <location evidence="1">Nucleus</location>
    </subcellularLocation>
</comment>
<keyword evidence="6 22" id="KW-0645">Protease</keyword>
<dbReference type="SMART" id="SM00305">
    <property type="entry name" value="HintC"/>
    <property type="match status" value="1"/>
</dbReference>
<evidence type="ECO:0000256" key="14">
    <source>
        <dbReference type="ARBA" id="ARBA00023136"/>
    </source>
</evidence>
<keyword evidence="13 21" id="KW-0106">Calcium</keyword>
<keyword evidence="27" id="KW-1185">Reference proteome</keyword>
<evidence type="ECO:0000259" key="25">
    <source>
        <dbReference type="SMART" id="SM00306"/>
    </source>
</evidence>
<evidence type="ECO:0000256" key="4">
    <source>
        <dbReference type="ARBA" id="ARBA00022473"/>
    </source>
</evidence>
<dbReference type="GO" id="GO:0016015">
    <property type="term" value="F:morphogen activity"/>
    <property type="evidence" value="ECO:0007669"/>
    <property type="project" value="UniProtKB-KW"/>
</dbReference>
<evidence type="ECO:0000313" key="26">
    <source>
        <dbReference type="EMBL" id="CAH1399965.1"/>
    </source>
</evidence>
<comment type="subcellular location">
    <molecule>Sonic hedgehog protein</molecule>
    <subcellularLocation>
        <location evidence="22">Endoplasmic reticulum membrane</location>
    </subcellularLocation>
    <subcellularLocation>
        <location evidence="22">Golgi apparatus membrane</location>
    </subcellularLocation>
</comment>
<dbReference type="EMBL" id="OV725080">
    <property type="protein sequence ID" value="CAH1399965.1"/>
    <property type="molecule type" value="Genomic_DNA"/>
</dbReference>
<reference evidence="26" key="1">
    <citation type="submission" date="2022-01" db="EMBL/GenBank/DDBJ databases">
        <authorList>
            <person name="King R."/>
        </authorList>
    </citation>
    <scope>NUCLEOTIDE SEQUENCE</scope>
</reference>
<dbReference type="GO" id="GO:0007224">
    <property type="term" value="P:smoothened signaling pathway"/>
    <property type="evidence" value="ECO:0007669"/>
    <property type="project" value="TreeGrafter"/>
</dbReference>
<dbReference type="Pfam" id="PF01085">
    <property type="entry name" value="HH_signal"/>
    <property type="match status" value="1"/>
</dbReference>
<comment type="similarity">
    <text evidence="3 22">Belongs to the hedgehog family.</text>
</comment>
<feature type="binding site" evidence="21">
    <location>
        <position position="120"/>
    </location>
    <ligand>
        <name>Ca(2+)</name>
        <dbReference type="ChEBI" id="CHEBI:29108"/>
        <label>2</label>
    </ligand>
</feature>
<evidence type="ECO:0000256" key="18">
    <source>
        <dbReference type="ARBA" id="ARBA00045369"/>
    </source>
</evidence>
<dbReference type="GO" id="GO:0016539">
    <property type="term" value="P:intein-mediated protein splicing"/>
    <property type="evidence" value="ECO:0007669"/>
    <property type="project" value="InterPro"/>
</dbReference>
<dbReference type="GO" id="GO:0010468">
    <property type="term" value="P:regulation of gene expression"/>
    <property type="evidence" value="ECO:0007669"/>
    <property type="project" value="TreeGrafter"/>
</dbReference>
<keyword evidence="5 22" id="KW-1003">Cell membrane</keyword>
<dbReference type="GO" id="GO:0005886">
    <property type="term" value="C:plasma membrane"/>
    <property type="evidence" value="ECO:0007669"/>
    <property type="project" value="UniProtKB-SubCell"/>
</dbReference>
<dbReference type="InterPro" id="IPR001767">
    <property type="entry name" value="Hedgehog_Hint"/>
</dbReference>
<keyword evidence="16" id="KW-0449">Lipoprotein</keyword>
<feature type="site" description="Involved in auto-cleavage" evidence="20">
    <location>
        <position position="258"/>
    </location>
</feature>
<comment type="subcellular location">
    <molecule>Protein hedgehog N-product</molecule>
    <subcellularLocation>
        <location evidence="22">Cell membrane</location>
        <topology evidence="22">Lipid-anchor</topology>
    </subcellularLocation>
</comment>
<dbReference type="GO" id="GO:0005789">
    <property type="term" value="C:endoplasmic reticulum membrane"/>
    <property type="evidence" value="ECO:0007669"/>
    <property type="project" value="UniProtKB-SubCell"/>
</dbReference>
<evidence type="ECO:0000256" key="7">
    <source>
        <dbReference type="ARBA" id="ARBA00022679"/>
    </source>
</evidence>
<keyword evidence="22" id="KW-0256">Endoplasmic reticulum</keyword>
<organism evidence="26 27">
    <name type="scientific">Nezara viridula</name>
    <name type="common">Southern green stink bug</name>
    <name type="synonym">Cimex viridulus</name>
    <dbReference type="NCBI Taxonomy" id="85310"/>
    <lineage>
        <taxon>Eukaryota</taxon>
        <taxon>Metazoa</taxon>
        <taxon>Ecdysozoa</taxon>
        <taxon>Arthropoda</taxon>
        <taxon>Hexapoda</taxon>
        <taxon>Insecta</taxon>
        <taxon>Pterygota</taxon>
        <taxon>Neoptera</taxon>
        <taxon>Paraneoptera</taxon>
        <taxon>Hemiptera</taxon>
        <taxon>Heteroptera</taxon>
        <taxon>Panheteroptera</taxon>
        <taxon>Pentatomomorpha</taxon>
        <taxon>Pentatomoidea</taxon>
        <taxon>Pentatomidae</taxon>
        <taxon>Pentatominae</taxon>
        <taxon>Nezara</taxon>
    </lineage>
</organism>
<keyword evidence="4 22" id="KW-0217">Developmental protein</keyword>
<feature type="binding site" evidence="21">
    <location>
        <position position="119"/>
    </location>
    <ligand>
        <name>Ca(2+)</name>
        <dbReference type="ChEBI" id="CHEBI:29108"/>
        <label>1</label>
    </ligand>
</feature>
<comment type="function">
    <text evidence="18">The C-terminal part of the hedgehog protein precursor displays an autoproteolysis activity that results in the cleavage of the full-length protein into two parts (N-product and C-product). In addition, the C-terminal part displays a cholesterol transferase activity that results by the covalent attachment of a cholesterol moiety to the C-terminal of the newly generated N-product. Once cleaved, the C-product has no signaling activity and diffuses from the cell.</text>
</comment>
<protein>
    <recommendedName>
        <fullName evidence="22">Hedgehog protein</fullName>
    </recommendedName>
</protein>
<evidence type="ECO:0000256" key="8">
    <source>
        <dbReference type="ARBA" id="ARBA00022716"/>
    </source>
</evidence>
<comment type="function">
    <molecule>Protein hedgehog</molecule>
    <text evidence="22">The C-terminal part of the hedgehog protein precursor displays an autoproteolysis activity that results in the cleavage of the full-length protein into two parts (N-product and C-product). In addition, the C-terminal part displays a cholesterol transferase activity that results by the covalent attachment of a cholesterol moiety to the C-terminal of the newly generated N-product.</text>
</comment>
<feature type="site" description="Involved in cholesterol transfer" evidence="20">
    <location>
        <position position="236"/>
    </location>
</feature>
<dbReference type="GO" id="GO:0000139">
    <property type="term" value="C:Golgi membrane"/>
    <property type="evidence" value="ECO:0007669"/>
    <property type="project" value="UniProtKB-SubCell"/>
</dbReference>
<keyword evidence="10 22" id="KW-0732">Signal</keyword>
<dbReference type="InterPro" id="IPR036844">
    <property type="entry name" value="Hint_dom_sf"/>
</dbReference>
<evidence type="ECO:0000256" key="16">
    <source>
        <dbReference type="ARBA" id="ARBA00023288"/>
    </source>
</evidence>
<keyword evidence="21" id="KW-0862">Zinc</keyword>
<evidence type="ECO:0000256" key="11">
    <source>
        <dbReference type="ARBA" id="ARBA00022801"/>
    </source>
</evidence>
<evidence type="ECO:0000256" key="23">
    <source>
        <dbReference type="SAM" id="SignalP"/>
    </source>
</evidence>
<dbReference type="OrthoDB" id="5212at2759"/>
<proteinExistence type="inferred from homology"/>
<evidence type="ECO:0000256" key="12">
    <source>
        <dbReference type="ARBA" id="ARBA00022813"/>
    </source>
</evidence>
<dbReference type="InterPro" id="IPR050387">
    <property type="entry name" value="Hedgehog_Signaling"/>
</dbReference>
<feature type="binding site" evidence="21">
    <location>
        <position position="120"/>
    </location>
    <ligand>
        <name>Ca(2+)</name>
        <dbReference type="ChEBI" id="CHEBI:29108"/>
        <label>1</label>
    </ligand>
</feature>
<dbReference type="GO" id="GO:0005113">
    <property type="term" value="F:patched binding"/>
    <property type="evidence" value="ECO:0007669"/>
    <property type="project" value="TreeGrafter"/>
</dbReference>